<dbReference type="AlphaFoldDB" id="A0A8H7ZJP2"/>
<dbReference type="RefSeq" id="XP_067549238.1">
    <property type="nucleotide sequence ID" value="XM_067690811.1"/>
</dbReference>
<evidence type="ECO:0000256" key="2">
    <source>
        <dbReference type="ARBA" id="ARBA00022737"/>
    </source>
</evidence>
<dbReference type="Gene3D" id="3.80.10.10">
    <property type="entry name" value="Ribonuclease Inhibitor"/>
    <property type="match status" value="2"/>
</dbReference>
<evidence type="ECO:0000256" key="1">
    <source>
        <dbReference type="ARBA" id="ARBA00022614"/>
    </source>
</evidence>
<dbReference type="Pfam" id="PF13855">
    <property type="entry name" value="LRR_8"/>
    <property type="match status" value="1"/>
</dbReference>
<keyword evidence="4" id="KW-1185">Reference proteome</keyword>
<dbReference type="Proteomes" id="UP000669133">
    <property type="component" value="Unassembled WGS sequence"/>
</dbReference>
<dbReference type="InterPro" id="IPR032675">
    <property type="entry name" value="LRR_dom_sf"/>
</dbReference>
<dbReference type="PANTHER" id="PTHR45712:SF22">
    <property type="entry name" value="INSULIN-LIKE GROWTH FACTOR-BINDING PROTEIN COMPLEX ACID LABILE SUBUNIT"/>
    <property type="match status" value="1"/>
</dbReference>
<dbReference type="GeneID" id="93650631"/>
<evidence type="ECO:0000313" key="3">
    <source>
        <dbReference type="EMBL" id="KAG5420122.1"/>
    </source>
</evidence>
<organism evidence="3 4">
    <name type="scientific">Candida metapsilosis</name>
    <dbReference type="NCBI Taxonomy" id="273372"/>
    <lineage>
        <taxon>Eukaryota</taxon>
        <taxon>Fungi</taxon>
        <taxon>Dikarya</taxon>
        <taxon>Ascomycota</taxon>
        <taxon>Saccharomycotina</taxon>
        <taxon>Pichiomycetes</taxon>
        <taxon>Debaryomycetaceae</taxon>
        <taxon>Candida/Lodderomyces clade</taxon>
        <taxon>Candida</taxon>
    </lineage>
</organism>
<reference evidence="3 4" key="1">
    <citation type="submission" date="2020-12" db="EMBL/GenBank/DDBJ databases">
        <title>Effect of drift, selection, and recombination on the evolution of hybrid genomes in Candida yeast pathogens.</title>
        <authorList>
            <person name="Mixao V."/>
            <person name="Ksiezopolska E."/>
            <person name="Saus E."/>
            <person name="Boekhout T."/>
            <person name="Gacser A."/>
            <person name="Gabaldon T."/>
        </authorList>
    </citation>
    <scope>NUCLEOTIDE SEQUENCE [LARGE SCALE GENOMIC DNA]</scope>
    <source>
        <strain evidence="3 4">BP57</strain>
    </source>
</reference>
<accession>A0A8H7ZJP2</accession>
<sequence>MGGKSSILERYPPSIIELILSFVGYEGIKHLLRQTHHSFLHQIPNFKYALNRYLERHRQFQYNNKTIWPSKLQQYENENPNSSFLFIESMNEFAVLFEYCACENLNAILTISFEIVYSADFANLKTLIGMLEADSGHAKLNLELRFNRQLLSSYQYHLNRFFDSLQHVNNHLHSIVLRNCEDMFQLDLNKYPNLCNLWLENCNNTQILNLKTSKLMMLVVRPSIERKYISVDLSKLPNTIRKLHIEEKRFTCAFRIDRYWRYSRIPQIITMDDVRDTLTIEPKSYRFVGAKLKCTTSNKKAEAKALVSSLKEFMSTHNSQLASLSMDSEVAKVIAQEGINPDFELICSTIKDSIVQRHLLSPNSRLVKLVLEKVLNPTELMSSIPIGIEHLDLGSSLKGVTDLVPKFDRFEHLRFLTLTHLSVENIESQLALPNSLEILSIKNTMFSIASRYRFPPKMVELRLEECQIKEFFTPCISPNLKWLYLGRNMIRNVYLKRNYDNEELQIETLDLNNNWLSALNGLSLPKSLKILNCDCCPLGSTTYIDISQSIEDASLAHCGLTRTTHIIASDSNLKAIDLSKNHLSNGRDNLFLPTSIRSIKLTMNMFKSIPKTFCRLPNLQILDMSINPLKEARCKFDSSSLEVLCLNNTMISEMKLSFPKNTTTQLKQIDLHHNLLTKVSLASLGHNPGQNTRHDNLYELNLSLSQISEENIQDLKRELPPSVQRFWATDRVALGSRIYKSRCYIRNLMRGSEVVEMSIHIG</sequence>
<dbReference type="InterPro" id="IPR050333">
    <property type="entry name" value="SLRP"/>
</dbReference>
<gene>
    <name evidence="3" type="ORF">I9W82_002002</name>
</gene>
<dbReference type="InterPro" id="IPR001611">
    <property type="entry name" value="Leu-rich_rpt"/>
</dbReference>
<keyword evidence="2" id="KW-0677">Repeat</keyword>
<comment type="caution">
    <text evidence="3">The sequence shown here is derived from an EMBL/GenBank/DDBJ whole genome shotgun (WGS) entry which is preliminary data.</text>
</comment>
<dbReference type="SUPFAM" id="SSF52058">
    <property type="entry name" value="L domain-like"/>
    <property type="match status" value="1"/>
</dbReference>
<dbReference type="OrthoDB" id="4090081at2759"/>
<evidence type="ECO:0000313" key="4">
    <source>
        <dbReference type="Proteomes" id="UP000669133"/>
    </source>
</evidence>
<dbReference type="EMBL" id="JAEOAQ010000002">
    <property type="protein sequence ID" value="KAG5420122.1"/>
    <property type="molecule type" value="Genomic_DNA"/>
</dbReference>
<name>A0A8H7ZJP2_9ASCO</name>
<dbReference type="PANTHER" id="PTHR45712">
    <property type="entry name" value="AGAP008170-PA"/>
    <property type="match status" value="1"/>
</dbReference>
<protein>
    <submittedName>
        <fullName evidence="3">Uncharacterized protein</fullName>
    </submittedName>
</protein>
<proteinExistence type="predicted"/>
<keyword evidence="1" id="KW-0433">Leucine-rich repeat</keyword>